<protein>
    <submittedName>
        <fullName evidence="1">Uncharacterized protein</fullName>
    </submittedName>
</protein>
<sequence>MDVLIFKTSVASKQEVSRIHPLLASLSEIRQYNFDLEDCDNILRVVSSGIEPQTINHMLHIAGFRCEELSY</sequence>
<proteinExistence type="predicted"/>
<dbReference type="RefSeq" id="WP_377144713.1">
    <property type="nucleotide sequence ID" value="NZ_JBHTIA010000012.1"/>
</dbReference>
<gene>
    <name evidence="1" type="ORF">ACFQZI_17295</name>
</gene>
<dbReference type="Proteomes" id="UP001597073">
    <property type="component" value="Unassembled WGS sequence"/>
</dbReference>
<name>A0ABW2ZK94_9SPHI</name>
<evidence type="ECO:0000313" key="2">
    <source>
        <dbReference type="Proteomes" id="UP001597073"/>
    </source>
</evidence>
<evidence type="ECO:0000313" key="1">
    <source>
        <dbReference type="EMBL" id="MFD0766620.1"/>
    </source>
</evidence>
<accession>A0ABW2ZK94</accession>
<comment type="caution">
    <text evidence="1">The sequence shown here is derived from an EMBL/GenBank/DDBJ whole genome shotgun (WGS) entry which is preliminary data.</text>
</comment>
<reference evidence="2" key="1">
    <citation type="journal article" date="2019" name="Int. J. Syst. Evol. Microbiol.">
        <title>The Global Catalogue of Microorganisms (GCM) 10K type strain sequencing project: providing services to taxonomists for standard genome sequencing and annotation.</title>
        <authorList>
            <consortium name="The Broad Institute Genomics Platform"/>
            <consortium name="The Broad Institute Genome Sequencing Center for Infectious Disease"/>
            <person name="Wu L."/>
            <person name="Ma J."/>
        </authorList>
    </citation>
    <scope>NUCLEOTIDE SEQUENCE [LARGE SCALE GENOMIC DNA]</scope>
    <source>
        <strain evidence="2">CCUG 60742</strain>
    </source>
</reference>
<dbReference type="EMBL" id="JBHTIA010000012">
    <property type="protein sequence ID" value="MFD0766620.1"/>
    <property type="molecule type" value="Genomic_DNA"/>
</dbReference>
<keyword evidence="2" id="KW-1185">Reference proteome</keyword>
<organism evidence="1 2">
    <name type="scientific">Mucilaginibacter lutimaris</name>
    <dbReference type="NCBI Taxonomy" id="931629"/>
    <lineage>
        <taxon>Bacteria</taxon>
        <taxon>Pseudomonadati</taxon>
        <taxon>Bacteroidota</taxon>
        <taxon>Sphingobacteriia</taxon>
        <taxon>Sphingobacteriales</taxon>
        <taxon>Sphingobacteriaceae</taxon>
        <taxon>Mucilaginibacter</taxon>
    </lineage>
</organism>